<proteinExistence type="predicted"/>
<name>A0A1D8ASJ1_9BACT</name>
<protein>
    <submittedName>
        <fullName evidence="1">Uncharacterized protein</fullName>
    </submittedName>
</protein>
<dbReference type="KEGG" id="obg:Verru16b_00935"/>
<dbReference type="RefSeq" id="WP_069961195.1">
    <property type="nucleotide sequence ID" value="NZ_CP016094.1"/>
</dbReference>
<gene>
    <name evidence="1" type="ORF">Verru16b_00935</name>
</gene>
<accession>A0A1D8ASJ1</accession>
<dbReference type="OrthoDB" id="9851425at2"/>
<evidence type="ECO:0000313" key="1">
    <source>
        <dbReference type="EMBL" id="AOS43877.1"/>
    </source>
</evidence>
<sequence length="162" mass="18447">MNPTHTQGSTEVSHLEKLRTQLSTDMEAMHEKEASLKEYEQRLRLLIEHSQQTRPPESTNQHYRFSNSADRGNIDAAWEKYDRAHALLEAARRGLSDDRMALKEREDQLMIREQEVSRREAWVKVREQELAAKAMPAPVPARARATGPFAAARNLLSGGKSA</sequence>
<dbReference type="STRING" id="1838286.Verru16b_00935"/>
<keyword evidence="2" id="KW-1185">Reference proteome</keyword>
<organism evidence="1 2">
    <name type="scientific">Lacunisphaera limnophila</name>
    <dbReference type="NCBI Taxonomy" id="1838286"/>
    <lineage>
        <taxon>Bacteria</taxon>
        <taxon>Pseudomonadati</taxon>
        <taxon>Verrucomicrobiota</taxon>
        <taxon>Opitutia</taxon>
        <taxon>Opitutales</taxon>
        <taxon>Opitutaceae</taxon>
        <taxon>Lacunisphaera</taxon>
    </lineage>
</organism>
<evidence type="ECO:0000313" key="2">
    <source>
        <dbReference type="Proteomes" id="UP000095228"/>
    </source>
</evidence>
<dbReference type="EMBL" id="CP016094">
    <property type="protein sequence ID" value="AOS43877.1"/>
    <property type="molecule type" value="Genomic_DNA"/>
</dbReference>
<dbReference type="Proteomes" id="UP000095228">
    <property type="component" value="Chromosome"/>
</dbReference>
<reference evidence="1 2" key="1">
    <citation type="submission" date="2016-06" db="EMBL/GenBank/DDBJ databases">
        <title>Three novel species with peptidoglycan cell walls form the new genus Lacunisphaera gen. nov. in the family Opitutaceae of the verrucomicrobial subdivision 4.</title>
        <authorList>
            <person name="Rast P."/>
            <person name="Gloeckner I."/>
            <person name="Jogler M."/>
            <person name="Boedeker C."/>
            <person name="Jeske O."/>
            <person name="Wiegand S."/>
            <person name="Reinhardt R."/>
            <person name="Schumann P."/>
            <person name="Rohde M."/>
            <person name="Spring S."/>
            <person name="Gloeckner F.O."/>
            <person name="Jogler C."/>
        </authorList>
    </citation>
    <scope>NUCLEOTIDE SEQUENCE [LARGE SCALE GENOMIC DNA]</scope>
    <source>
        <strain evidence="1 2">IG16b</strain>
    </source>
</reference>
<dbReference type="AlphaFoldDB" id="A0A1D8ASJ1"/>